<dbReference type="AlphaFoldDB" id="A0AAI9GFM5"/>
<reference evidence="1" key="1">
    <citation type="submission" date="2024-02" db="EMBL/GenBank/DDBJ databases">
        <authorList>
            <consortium name="Clinical and Environmental Microbiology Branch: Whole genome sequencing antimicrobial resistance pathogens in the healthcare setting"/>
        </authorList>
    </citation>
    <scope>NUCLEOTIDE SEQUENCE</scope>
    <source>
        <strain evidence="1">2021GO-0154</strain>
    </source>
</reference>
<comment type="caution">
    <text evidence="1">The sequence shown here is derived from an EMBL/GenBank/DDBJ whole genome shotgun (WGS) entry which is preliminary data.</text>
</comment>
<evidence type="ECO:0000313" key="1">
    <source>
        <dbReference type="EMBL" id="EMJ5134002.1"/>
    </source>
</evidence>
<protein>
    <submittedName>
        <fullName evidence="1">Uncharacterized protein</fullName>
    </submittedName>
</protein>
<name>A0AAI9GFM5_PROST</name>
<proteinExistence type="predicted"/>
<accession>A0AAI9GFM5</accession>
<dbReference type="EMBL" id="ABMABF030000005">
    <property type="protein sequence ID" value="EMJ5134002.1"/>
    <property type="molecule type" value="Genomic_DNA"/>
</dbReference>
<sequence>MDYFTKVCEYISDNQNNYKENFMFAACENWLRNEICKIINFKLNHNFSETSNEWAFDETKKIDITVKNKNNNTNELIELKTVYPSTCKDVKTIFNSAIDKTTKNLKQEGCIFSEAWIFFIANSNHMGSHISSMHEAKEWISDTKITFESMTRDLGNNSLSVVSPQYLLVEAEDIRWSAQTCFVAVGAIKIKIK</sequence>
<organism evidence="1">
    <name type="scientific">Providencia stuartii</name>
    <dbReference type="NCBI Taxonomy" id="588"/>
    <lineage>
        <taxon>Bacteria</taxon>
        <taxon>Pseudomonadati</taxon>
        <taxon>Pseudomonadota</taxon>
        <taxon>Gammaproteobacteria</taxon>
        <taxon>Enterobacterales</taxon>
        <taxon>Morganellaceae</taxon>
        <taxon>Providencia</taxon>
    </lineage>
</organism>
<gene>
    <name evidence="1" type="ORF">RG298_001713</name>
</gene>